<organism evidence="2 3">
    <name type="scientific">Nitrolancea hollandica Lb</name>
    <dbReference type="NCBI Taxonomy" id="1129897"/>
    <lineage>
        <taxon>Bacteria</taxon>
        <taxon>Pseudomonadati</taxon>
        <taxon>Thermomicrobiota</taxon>
        <taxon>Thermomicrobia</taxon>
        <taxon>Sphaerobacterales</taxon>
        <taxon>Sphaerobacterineae</taxon>
        <taxon>Sphaerobacteraceae</taxon>
        <taxon>Nitrolancea</taxon>
    </lineage>
</organism>
<feature type="domain" description="Hemerythrin-like" evidence="1">
    <location>
        <begin position="3"/>
        <end position="135"/>
    </location>
</feature>
<dbReference type="OrthoDB" id="9785474at2"/>
<dbReference type="PANTHER" id="PTHR39966">
    <property type="entry name" value="BLL2471 PROTEIN-RELATED"/>
    <property type="match status" value="1"/>
</dbReference>
<dbReference type="PANTHER" id="PTHR39966:SF1">
    <property type="entry name" value="HEMERYTHRIN-LIKE DOMAIN-CONTAINING PROTEIN"/>
    <property type="match status" value="1"/>
</dbReference>
<dbReference type="Pfam" id="PF01814">
    <property type="entry name" value="Hemerythrin"/>
    <property type="match status" value="1"/>
</dbReference>
<gene>
    <name evidence="2" type="ORF">NITHO_3890001</name>
</gene>
<evidence type="ECO:0000259" key="1">
    <source>
        <dbReference type="Pfam" id="PF01814"/>
    </source>
</evidence>
<dbReference type="Gene3D" id="1.20.120.520">
    <property type="entry name" value="nmb1532 protein domain like"/>
    <property type="match status" value="1"/>
</dbReference>
<dbReference type="InterPro" id="IPR012312">
    <property type="entry name" value="Hemerythrin-like"/>
</dbReference>
<sequence length="184" mass="20611">MKAVDTLREEHDAVLVVLSRLKQAAQAAAEGQKVPAGVFMDIGEFLSVFVDRCHHAKEETVIFPLLREQGESSLVNRLAADHETGRQRAAELARAIENYIPGNAETGQRLAQAVDAYSTLLQQHIQDETELLFPAMMRLRRETDLQIVQACDRIEVEEIGEGTHERFHAMIDSLPDRLEGVQRG</sequence>
<dbReference type="EMBL" id="CAGS01000322">
    <property type="protein sequence ID" value="CCF84756.1"/>
    <property type="molecule type" value="Genomic_DNA"/>
</dbReference>
<dbReference type="RefSeq" id="WP_008479160.1">
    <property type="nucleotide sequence ID" value="NZ_CAGS01000322.1"/>
</dbReference>
<reference evidence="2 3" key="1">
    <citation type="journal article" date="2012" name="ISME J.">
        <title>Nitrification expanded: discovery, physiology and genomics of a nitrite-oxidizing bacterium from the phylum Chloroflexi.</title>
        <authorList>
            <person name="Sorokin D.Y."/>
            <person name="Lucker S."/>
            <person name="Vejmelkova D."/>
            <person name="Kostrikina N.A."/>
            <person name="Kleerebezem R."/>
            <person name="Rijpstra W.I."/>
            <person name="Damste J.S."/>
            <person name="Le Paslier D."/>
            <person name="Muyzer G."/>
            <person name="Wagner M."/>
            <person name="van Loosdrecht M.C."/>
            <person name="Daims H."/>
        </authorList>
    </citation>
    <scope>NUCLEOTIDE SEQUENCE [LARGE SCALE GENOMIC DNA]</scope>
    <source>
        <strain evidence="3">none</strain>
    </source>
</reference>
<evidence type="ECO:0000313" key="3">
    <source>
        <dbReference type="Proteomes" id="UP000004221"/>
    </source>
</evidence>
<dbReference type="AlphaFoldDB" id="I4EJ94"/>
<accession>I4EJ94</accession>
<dbReference type="Proteomes" id="UP000004221">
    <property type="component" value="Unassembled WGS sequence"/>
</dbReference>
<keyword evidence="3" id="KW-1185">Reference proteome</keyword>
<dbReference type="CDD" id="cd12108">
    <property type="entry name" value="Hr-like"/>
    <property type="match status" value="1"/>
</dbReference>
<comment type="caution">
    <text evidence="2">The sequence shown here is derived from an EMBL/GenBank/DDBJ whole genome shotgun (WGS) entry which is preliminary data.</text>
</comment>
<dbReference type="GO" id="GO:0005886">
    <property type="term" value="C:plasma membrane"/>
    <property type="evidence" value="ECO:0007669"/>
    <property type="project" value="TreeGrafter"/>
</dbReference>
<name>I4EJ94_9BACT</name>
<protein>
    <recommendedName>
        <fullName evidence="1">Hemerythrin-like domain-containing protein</fullName>
    </recommendedName>
</protein>
<proteinExistence type="predicted"/>
<evidence type="ECO:0000313" key="2">
    <source>
        <dbReference type="EMBL" id="CCF84756.1"/>
    </source>
</evidence>